<gene>
    <name evidence="1" type="ORF">KO481_25525</name>
</gene>
<organism evidence="1 2">
    <name type="scientific">Nocardia albiluteola</name>
    <dbReference type="NCBI Taxonomy" id="2842303"/>
    <lineage>
        <taxon>Bacteria</taxon>
        <taxon>Bacillati</taxon>
        <taxon>Actinomycetota</taxon>
        <taxon>Actinomycetes</taxon>
        <taxon>Mycobacteriales</taxon>
        <taxon>Nocardiaceae</taxon>
        <taxon>Nocardia</taxon>
    </lineage>
</organism>
<accession>A0ABS6B3J2</accession>
<name>A0ABS6B3J2_9NOCA</name>
<proteinExistence type="predicted"/>
<dbReference type="EMBL" id="JAHKNI010000009">
    <property type="protein sequence ID" value="MBU3064877.1"/>
    <property type="molecule type" value="Genomic_DNA"/>
</dbReference>
<reference evidence="1 2" key="1">
    <citation type="submission" date="2021-06" db="EMBL/GenBank/DDBJ databases">
        <title>Actinomycetes sequencing.</title>
        <authorList>
            <person name="Shan Q."/>
        </authorList>
    </citation>
    <scope>NUCLEOTIDE SEQUENCE [LARGE SCALE GENOMIC DNA]</scope>
    <source>
        <strain evidence="1 2">NEAU-G5</strain>
    </source>
</reference>
<sequence length="119" mass="13070">MVLDASAEDTKNGCMITHTMIVSFDQPLPDTDLDQYLKDIEQVMRDTGLVQSFAARRHLAIPGEEAIAALIATAVVQVGVADIDALAKAFAAPDTHEVIDRWQARYPYHVAWANHEPLA</sequence>
<protein>
    <submittedName>
        <fullName evidence="1">Uncharacterized protein</fullName>
    </submittedName>
</protein>
<dbReference type="Proteomes" id="UP000733379">
    <property type="component" value="Unassembled WGS sequence"/>
</dbReference>
<comment type="caution">
    <text evidence="1">The sequence shown here is derived from an EMBL/GenBank/DDBJ whole genome shotgun (WGS) entry which is preliminary data.</text>
</comment>
<keyword evidence="2" id="KW-1185">Reference proteome</keyword>
<evidence type="ECO:0000313" key="2">
    <source>
        <dbReference type="Proteomes" id="UP000733379"/>
    </source>
</evidence>
<dbReference type="RefSeq" id="WP_215920473.1">
    <property type="nucleotide sequence ID" value="NZ_JAHKNI010000009.1"/>
</dbReference>
<evidence type="ECO:0000313" key="1">
    <source>
        <dbReference type="EMBL" id="MBU3064877.1"/>
    </source>
</evidence>